<dbReference type="GO" id="GO:0008033">
    <property type="term" value="P:tRNA processing"/>
    <property type="evidence" value="ECO:0007669"/>
    <property type="project" value="UniProtKB-KW"/>
</dbReference>
<keyword evidence="3" id="KW-0862">Zinc</keyword>
<evidence type="ECO:0000256" key="1">
    <source>
        <dbReference type="ARBA" id="ARBA00022694"/>
    </source>
</evidence>
<evidence type="ECO:0000256" key="4">
    <source>
        <dbReference type="ARBA" id="ARBA00038402"/>
    </source>
</evidence>
<dbReference type="PANTHER" id="PTHR14742">
    <property type="entry name" value="RIBONUCLEASE P SUBUNIT P21"/>
    <property type="match status" value="1"/>
</dbReference>
<dbReference type="Proteomes" id="UP000031512">
    <property type="component" value="Unassembled WGS sequence"/>
</dbReference>
<dbReference type="RefSeq" id="XP_004833508.1">
    <property type="nucleotide sequence ID" value="XM_004833451.1"/>
</dbReference>
<dbReference type="GO" id="GO:0005655">
    <property type="term" value="C:nucleolar ribonuclease P complex"/>
    <property type="evidence" value="ECO:0007669"/>
    <property type="project" value="TreeGrafter"/>
</dbReference>
<dbReference type="GO" id="GO:0046872">
    <property type="term" value="F:metal ion binding"/>
    <property type="evidence" value="ECO:0007669"/>
    <property type="project" value="UniProtKB-KW"/>
</dbReference>
<gene>
    <name evidence="5" type="ORF">BEWA_040940</name>
</gene>
<comment type="similarity">
    <text evidence="4">Belongs to the eukaryotic/archaeal RNase P protein component 4 family.</text>
</comment>
<accession>L1LFC2</accession>
<dbReference type="OrthoDB" id="128536at2759"/>
<dbReference type="KEGG" id="beq:BEWA_040940"/>
<proteinExistence type="inferred from homology"/>
<evidence type="ECO:0000256" key="3">
    <source>
        <dbReference type="ARBA" id="ARBA00022833"/>
    </source>
</evidence>
<evidence type="ECO:0000256" key="2">
    <source>
        <dbReference type="ARBA" id="ARBA00022723"/>
    </source>
</evidence>
<dbReference type="VEuPathDB" id="PiroplasmaDB:BEWA_040940"/>
<sequence>MVEGNSKPTNIEEVCSFRTARSKFALENNKHTQRVSFLLKAADLFAKVDPNLSRTYIKELREISEKHLIRLKTTYKRKYCSGCNTVLVPGKTALVQAIDSNNVVLRKKGHKDGNNIPSEKVQNWVCTTCMICTRSRRYPSTS</sequence>
<protein>
    <recommendedName>
        <fullName evidence="7">RNAse P Rpr2/Rpp21 subunit domain-containing protein</fullName>
    </recommendedName>
</protein>
<organism evidence="5 6">
    <name type="scientific">Theileria equi strain WA</name>
    <dbReference type="NCBI Taxonomy" id="1537102"/>
    <lineage>
        <taxon>Eukaryota</taxon>
        <taxon>Sar</taxon>
        <taxon>Alveolata</taxon>
        <taxon>Apicomplexa</taxon>
        <taxon>Aconoidasida</taxon>
        <taxon>Piroplasmida</taxon>
        <taxon>Theileriidae</taxon>
        <taxon>Theileria</taxon>
    </lineage>
</organism>
<dbReference type="InterPro" id="IPR007175">
    <property type="entry name" value="Rpr2/Snm1/Rpp21"/>
</dbReference>
<dbReference type="eggNOG" id="ENOG502SC64">
    <property type="taxonomic scope" value="Eukaryota"/>
</dbReference>
<dbReference type="STRING" id="1537102.L1LFC2"/>
<reference evidence="5 6" key="1">
    <citation type="journal article" date="2012" name="BMC Genomics">
        <title>Comparative genomic analysis and phylogenetic position of Theileria equi.</title>
        <authorList>
            <person name="Kappmeyer L.S."/>
            <person name="Thiagarajan M."/>
            <person name="Herndon D.R."/>
            <person name="Ramsay J.D."/>
            <person name="Caler E."/>
            <person name="Djikeng A."/>
            <person name="Gillespie J.J."/>
            <person name="Lau A.O."/>
            <person name="Roalson E.H."/>
            <person name="Silva J.C."/>
            <person name="Silva M.G."/>
            <person name="Suarez C.E."/>
            <person name="Ueti M.W."/>
            <person name="Nene V.M."/>
            <person name="Mealey R.H."/>
            <person name="Knowles D.P."/>
            <person name="Brayton K.A."/>
        </authorList>
    </citation>
    <scope>NUCLEOTIDE SEQUENCE [LARGE SCALE GENOMIC DNA]</scope>
    <source>
        <strain evidence="5 6">WA</strain>
    </source>
</reference>
<keyword evidence="6" id="KW-1185">Reference proteome</keyword>
<evidence type="ECO:0000313" key="5">
    <source>
        <dbReference type="EMBL" id="EKX74056.1"/>
    </source>
</evidence>
<dbReference type="Gene3D" id="1.20.5.420">
    <property type="entry name" value="Immunoglobulin FC, subunit C"/>
    <property type="match status" value="1"/>
</dbReference>
<name>L1LFC2_THEEQ</name>
<dbReference type="Pfam" id="PF04032">
    <property type="entry name" value="Rpr2"/>
    <property type="match status" value="1"/>
</dbReference>
<dbReference type="PANTHER" id="PTHR14742:SF0">
    <property type="entry name" value="RIBONUCLEASE P PROTEIN SUBUNIT P21"/>
    <property type="match status" value="1"/>
</dbReference>
<keyword evidence="2" id="KW-0479">Metal-binding</keyword>
<dbReference type="GeneID" id="15807504"/>
<dbReference type="AlphaFoldDB" id="L1LFC2"/>
<keyword evidence="1" id="KW-0819">tRNA processing</keyword>
<dbReference type="EMBL" id="ACOU01000002">
    <property type="protein sequence ID" value="EKX74056.1"/>
    <property type="molecule type" value="Genomic_DNA"/>
</dbReference>
<evidence type="ECO:0000313" key="6">
    <source>
        <dbReference type="Proteomes" id="UP000031512"/>
    </source>
</evidence>
<dbReference type="Gene3D" id="6.20.50.20">
    <property type="match status" value="1"/>
</dbReference>
<comment type="caution">
    <text evidence="5">The sequence shown here is derived from an EMBL/GenBank/DDBJ whole genome shotgun (WGS) entry which is preliminary data.</text>
</comment>
<evidence type="ECO:0008006" key="7">
    <source>
        <dbReference type="Google" id="ProtNLM"/>
    </source>
</evidence>